<name>A0ABP9U1N2_9MICO</name>
<keyword evidence="9" id="KW-0511">Multifunctional enzyme</keyword>
<comment type="caution">
    <text evidence="11">The sequence shown here is derived from an EMBL/GenBank/DDBJ whole genome shotgun (WGS) entry which is preliminary data.</text>
</comment>
<keyword evidence="2" id="KW-0028">Amino-acid biosynthesis</keyword>
<evidence type="ECO:0000256" key="7">
    <source>
        <dbReference type="ARBA" id="ARBA00023102"/>
    </source>
</evidence>
<dbReference type="InterPro" id="IPR046346">
    <property type="entry name" value="Aminoacid_DH-like_N_sf"/>
</dbReference>
<dbReference type="SUPFAM" id="SSF53223">
    <property type="entry name" value="Aminoacid dehydrogenase-like, N-terminal domain"/>
    <property type="match status" value="1"/>
</dbReference>
<evidence type="ECO:0000259" key="10">
    <source>
        <dbReference type="Pfam" id="PF00763"/>
    </source>
</evidence>
<keyword evidence="3" id="KW-0658">Purine biosynthesis</keyword>
<keyword evidence="6" id="KW-0560">Oxidoreductase</keyword>
<keyword evidence="5" id="KW-0521">NADP</keyword>
<evidence type="ECO:0000256" key="9">
    <source>
        <dbReference type="ARBA" id="ARBA00023268"/>
    </source>
</evidence>
<evidence type="ECO:0000313" key="11">
    <source>
        <dbReference type="EMBL" id="GAA5341054.1"/>
    </source>
</evidence>
<protein>
    <recommendedName>
        <fullName evidence="10">Tetrahydrofolate dehydrogenase/cyclohydrolase catalytic domain-containing protein</fullName>
    </recommendedName>
</protein>
<organism evidence="11 12">
    <name type="scientific">Brevibacterium ammoniilyticum</name>
    <dbReference type="NCBI Taxonomy" id="1046555"/>
    <lineage>
        <taxon>Bacteria</taxon>
        <taxon>Bacillati</taxon>
        <taxon>Actinomycetota</taxon>
        <taxon>Actinomycetes</taxon>
        <taxon>Micrococcales</taxon>
        <taxon>Brevibacteriaceae</taxon>
        <taxon>Brevibacterium</taxon>
    </lineage>
</organism>
<dbReference type="PANTHER" id="PTHR48099">
    <property type="entry name" value="C-1-TETRAHYDROFOLATE SYNTHASE, CYTOPLASMIC-RELATED"/>
    <property type="match status" value="1"/>
</dbReference>
<evidence type="ECO:0000256" key="4">
    <source>
        <dbReference type="ARBA" id="ARBA00022801"/>
    </source>
</evidence>
<comment type="pathway">
    <text evidence="1">One-carbon metabolism; tetrahydrofolate interconversion.</text>
</comment>
<dbReference type="InterPro" id="IPR000672">
    <property type="entry name" value="THF_DH/CycHdrlase"/>
</dbReference>
<reference evidence="11 12" key="1">
    <citation type="submission" date="2024-02" db="EMBL/GenBank/DDBJ databases">
        <title>Characterization of antibiotic resistant novel bacterial strains and their environmental applications.</title>
        <authorList>
            <person name="Manzoor S."/>
            <person name="Abbas S."/>
            <person name="Arshad M."/>
            <person name="Li W.J."/>
            <person name="Ahmed I."/>
        </authorList>
    </citation>
    <scope>NUCLEOTIDE SEQUENCE [LARGE SCALE GENOMIC DNA]</scope>
    <source>
        <strain evidence="11 12">KACC 15558</strain>
    </source>
</reference>
<evidence type="ECO:0000313" key="12">
    <source>
        <dbReference type="Proteomes" id="UP001498935"/>
    </source>
</evidence>
<evidence type="ECO:0000256" key="8">
    <source>
        <dbReference type="ARBA" id="ARBA00023167"/>
    </source>
</evidence>
<accession>A0ABP9U1N2</accession>
<dbReference type="PRINTS" id="PR00085">
    <property type="entry name" value="THFDHDRGNASE"/>
</dbReference>
<proteinExistence type="predicted"/>
<dbReference type="Proteomes" id="UP001498935">
    <property type="component" value="Unassembled WGS sequence"/>
</dbReference>
<evidence type="ECO:0000256" key="2">
    <source>
        <dbReference type="ARBA" id="ARBA00022605"/>
    </source>
</evidence>
<dbReference type="InterPro" id="IPR020630">
    <property type="entry name" value="THF_DH/CycHdrlase_cat_dom"/>
</dbReference>
<dbReference type="RefSeq" id="WP_137826720.1">
    <property type="nucleotide sequence ID" value="NZ_BAABBK010000006.1"/>
</dbReference>
<evidence type="ECO:0000256" key="3">
    <source>
        <dbReference type="ARBA" id="ARBA00022755"/>
    </source>
</evidence>
<keyword evidence="12" id="KW-1185">Reference proteome</keyword>
<feature type="domain" description="Tetrahydrofolate dehydrogenase/cyclohydrolase catalytic" evidence="10">
    <location>
        <begin position="6"/>
        <end position="115"/>
    </location>
</feature>
<keyword evidence="7" id="KW-0368">Histidine biosynthesis</keyword>
<evidence type="ECO:0000256" key="5">
    <source>
        <dbReference type="ARBA" id="ARBA00022857"/>
    </source>
</evidence>
<sequence>MAARIIDGKAIAKRYRAETARLVEEFAAEAGRRPALATVLVGDDPASQVYIGSKRKAATSVGIGDRHRELPAEASVEDIAGVLTELAADDEVSGILLQLPLPGGQDAAALIDLIPQASKRLRPARIPRDSGRQIMQNTSRDAWIA</sequence>
<dbReference type="Pfam" id="PF00763">
    <property type="entry name" value="THF_DHG_CYH"/>
    <property type="match status" value="1"/>
</dbReference>
<gene>
    <name evidence="11" type="ORF">KACC15558_20940</name>
</gene>
<evidence type="ECO:0000256" key="6">
    <source>
        <dbReference type="ARBA" id="ARBA00023002"/>
    </source>
</evidence>
<dbReference type="Gene3D" id="3.40.50.10860">
    <property type="entry name" value="Leucine Dehydrogenase, chain A, domain 1"/>
    <property type="match status" value="1"/>
</dbReference>
<dbReference type="PANTHER" id="PTHR48099:SF5">
    <property type="entry name" value="C-1-TETRAHYDROFOLATE SYNTHASE, CYTOPLASMIC"/>
    <property type="match status" value="1"/>
</dbReference>
<dbReference type="EMBL" id="BAABNP010000007">
    <property type="protein sequence ID" value="GAA5341054.1"/>
    <property type="molecule type" value="Genomic_DNA"/>
</dbReference>
<keyword evidence="4" id="KW-0378">Hydrolase</keyword>
<keyword evidence="8" id="KW-0486">Methionine biosynthesis</keyword>
<evidence type="ECO:0000256" key="1">
    <source>
        <dbReference type="ARBA" id="ARBA00004777"/>
    </source>
</evidence>